<evidence type="ECO:0000313" key="1">
    <source>
        <dbReference type="EMBL" id="CAL2089506.1"/>
    </source>
</evidence>
<protein>
    <submittedName>
        <fullName evidence="1">Uncharacterized protein</fullName>
    </submittedName>
</protein>
<sequence length="116" mass="13745">MKLVAKKVHQKTHMFTNIENQVSSKLINWSSGYFDLFLQEDLKDKLIIYCPNGSITIQYYRETSELKLTVENKRIENCIEYFSRILQLYQNMNEIVNHPNLQPSFNVTITAKRQNV</sequence>
<dbReference type="RefSeq" id="WP_348712734.1">
    <property type="nucleotide sequence ID" value="NZ_CAXIXY010000005.1"/>
</dbReference>
<dbReference type="Proteomes" id="UP001497416">
    <property type="component" value="Unassembled WGS sequence"/>
</dbReference>
<organism evidence="1 2">
    <name type="scientific">Tenacibaculum platacis</name>
    <dbReference type="NCBI Taxonomy" id="3137852"/>
    <lineage>
        <taxon>Bacteria</taxon>
        <taxon>Pseudomonadati</taxon>
        <taxon>Bacteroidota</taxon>
        <taxon>Flavobacteriia</taxon>
        <taxon>Flavobacteriales</taxon>
        <taxon>Flavobacteriaceae</taxon>
        <taxon>Tenacibaculum</taxon>
    </lineage>
</organism>
<gene>
    <name evidence="1" type="ORF">T190607A01A_30335</name>
</gene>
<comment type="caution">
    <text evidence="1">The sequence shown here is derived from an EMBL/GenBank/DDBJ whole genome shotgun (WGS) entry which is preliminary data.</text>
</comment>
<name>A0ABM9P3F2_9FLAO</name>
<accession>A0ABM9P3F2</accession>
<reference evidence="1 2" key="1">
    <citation type="submission" date="2024-05" db="EMBL/GenBank/DDBJ databases">
        <authorList>
            <person name="Duchaud E."/>
        </authorList>
    </citation>
    <scope>NUCLEOTIDE SEQUENCE [LARGE SCALE GENOMIC DNA]</scope>
    <source>
        <strain evidence="1">Ena-SAMPLE-TAB-13-05-2024-13:56:06:370-140302</strain>
    </source>
</reference>
<proteinExistence type="predicted"/>
<dbReference type="EMBL" id="CAXIXY010000005">
    <property type="protein sequence ID" value="CAL2089506.1"/>
    <property type="molecule type" value="Genomic_DNA"/>
</dbReference>
<evidence type="ECO:0000313" key="2">
    <source>
        <dbReference type="Proteomes" id="UP001497416"/>
    </source>
</evidence>
<keyword evidence="2" id="KW-1185">Reference proteome</keyword>